<organism evidence="1 2">
    <name type="scientific">Actinoplanes sichuanensis</name>
    <dbReference type="NCBI Taxonomy" id="512349"/>
    <lineage>
        <taxon>Bacteria</taxon>
        <taxon>Bacillati</taxon>
        <taxon>Actinomycetota</taxon>
        <taxon>Actinomycetes</taxon>
        <taxon>Micromonosporales</taxon>
        <taxon>Micromonosporaceae</taxon>
        <taxon>Actinoplanes</taxon>
    </lineage>
</organism>
<proteinExistence type="predicted"/>
<evidence type="ECO:0000313" key="1">
    <source>
        <dbReference type="EMBL" id="MFD1369242.1"/>
    </source>
</evidence>
<sequence length="343" mass="37302">MSAVSWAGAAWAADPVVVTTLSAEQQEAERFFVRWLSAYEERAAVRSAARSALLTGETAEEKIAAVTEFLDIGYTAAMERAQATLDRQTTYARRMVATHPARTYPRVNAAGQRALAGSEVELDEFARTGYVVALELDRKGIADDKLRADLVKQDDRNFVAFLRDNDPGAQVQAWARRVVTDDDVAEFLNYGWASAAALDTQTYRRQCADADKAWLLKSRELVAAAQTAEQKALGAAGEAKEQLRAAAARDWADVAAHTSKPRVAWAEAEQVALQQAETWLQISIQAAGTTSPNWQNIAGTAQGTRDQWLTAQQTAAEQAASWAVLYQRALAAEAALLTPTSLV</sequence>
<comment type="caution">
    <text evidence="1">The sequence shown here is derived from an EMBL/GenBank/DDBJ whole genome shotgun (WGS) entry which is preliminary data.</text>
</comment>
<accession>A0ABW4AGG7</accession>
<protein>
    <submittedName>
        <fullName evidence="1">Uncharacterized protein</fullName>
    </submittedName>
</protein>
<reference evidence="2" key="1">
    <citation type="journal article" date="2019" name="Int. J. Syst. Evol. Microbiol.">
        <title>The Global Catalogue of Microorganisms (GCM) 10K type strain sequencing project: providing services to taxonomists for standard genome sequencing and annotation.</title>
        <authorList>
            <consortium name="The Broad Institute Genomics Platform"/>
            <consortium name="The Broad Institute Genome Sequencing Center for Infectious Disease"/>
            <person name="Wu L."/>
            <person name="Ma J."/>
        </authorList>
    </citation>
    <scope>NUCLEOTIDE SEQUENCE [LARGE SCALE GENOMIC DNA]</scope>
    <source>
        <strain evidence="2">CCM 7526</strain>
    </source>
</reference>
<dbReference type="RefSeq" id="WP_317790449.1">
    <property type="nucleotide sequence ID" value="NZ_AP028461.1"/>
</dbReference>
<evidence type="ECO:0000313" key="2">
    <source>
        <dbReference type="Proteomes" id="UP001597183"/>
    </source>
</evidence>
<gene>
    <name evidence="1" type="ORF">ACFQ5G_28235</name>
</gene>
<dbReference type="Proteomes" id="UP001597183">
    <property type="component" value="Unassembled WGS sequence"/>
</dbReference>
<keyword evidence="2" id="KW-1185">Reference proteome</keyword>
<dbReference type="EMBL" id="JBHTMK010000039">
    <property type="protein sequence ID" value="MFD1369242.1"/>
    <property type="molecule type" value="Genomic_DNA"/>
</dbReference>
<name>A0ABW4AGG7_9ACTN</name>